<gene>
    <name evidence="3" type="ORF">GCM10023147_22680</name>
</gene>
<evidence type="ECO:0000256" key="1">
    <source>
        <dbReference type="SAM" id="MobiDB-lite"/>
    </source>
</evidence>
<dbReference type="InterPro" id="IPR010982">
    <property type="entry name" value="Lambda_DNA-bd_dom_sf"/>
</dbReference>
<keyword evidence="4" id="KW-1185">Reference proteome</keyword>
<dbReference type="EMBL" id="BAABFR010000030">
    <property type="protein sequence ID" value="GAA4392688.1"/>
    <property type="molecule type" value="Genomic_DNA"/>
</dbReference>
<dbReference type="InterPro" id="IPR001387">
    <property type="entry name" value="Cro/C1-type_HTH"/>
</dbReference>
<comment type="caution">
    <text evidence="3">The sequence shown here is derived from an EMBL/GenBank/DDBJ whole genome shotgun (WGS) entry which is preliminary data.</text>
</comment>
<dbReference type="Pfam" id="PF13560">
    <property type="entry name" value="HTH_31"/>
    <property type="match status" value="1"/>
</dbReference>
<evidence type="ECO:0000313" key="4">
    <source>
        <dbReference type="Proteomes" id="UP001500635"/>
    </source>
</evidence>
<proteinExistence type="predicted"/>
<dbReference type="PROSITE" id="PS50943">
    <property type="entry name" value="HTH_CROC1"/>
    <property type="match status" value="1"/>
</dbReference>
<evidence type="ECO:0000313" key="3">
    <source>
        <dbReference type="EMBL" id="GAA4392688.1"/>
    </source>
</evidence>
<dbReference type="CDD" id="cd00093">
    <property type="entry name" value="HTH_XRE"/>
    <property type="match status" value="1"/>
</dbReference>
<dbReference type="SMART" id="SM00530">
    <property type="entry name" value="HTH_XRE"/>
    <property type="match status" value="1"/>
</dbReference>
<dbReference type="Proteomes" id="UP001500635">
    <property type="component" value="Unassembled WGS sequence"/>
</dbReference>
<sequence>MRPPIRAAHSGGGDADDGLDPYIAGGVRGDSAHSGTPSVLPDMRGTGSDCHGTAGRPYGRTVDNRAEVREFLMSRRAKVTPGQVGLPAGGGRRVAGLRRSEVAILAGVSVEYYTKLERGAIAGASSSVLESIAAALRLDETERAHLYDLARAADGVPTSGRPRTRATRSAGSRPSLQWALTAITDAVAFVRNGHQDVVAVNPLGRAFFSPILGDGGRTPNLARFQFLDPAAHEFYPDWELFAQMCVAIMRAEAGRDPHDRALQDLVGELSTRSEYFRTLWGAHDVRTHGTGTKRYHHPVVGDVTLAYEELLVTAEPGHVLMIYTAEPGSPSAERLRLLASWSAEQATIR</sequence>
<protein>
    <submittedName>
        <fullName evidence="3">Helix-turn-helix transcriptional regulator</fullName>
    </submittedName>
</protein>
<dbReference type="SUPFAM" id="SSF47413">
    <property type="entry name" value="lambda repressor-like DNA-binding domains"/>
    <property type="match status" value="1"/>
</dbReference>
<accession>A0ABP8JLE7</accession>
<dbReference type="PANTHER" id="PTHR35010:SF2">
    <property type="entry name" value="BLL4672 PROTEIN"/>
    <property type="match status" value="1"/>
</dbReference>
<name>A0ABP8JLE7_9ACTN</name>
<evidence type="ECO:0000259" key="2">
    <source>
        <dbReference type="PROSITE" id="PS50943"/>
    </source>
</evidence>
<organism evidence="3 4">
    <name type="scientific">Tsukamurella soli</name>
    <dbReference type="NCBI Taxonomy" id="644556"/>
    <lineage>
        <taxon>Bacteria</taxon>
        <taxon>Bacillati</taxon>
        <taxon>Actinomycetota</taxon>
        <taxon>Actinomycetes</taxon>
        <taxon>Mycobacteriales</taxon>
        <taxon>Tsukamurellaceae</taxon>
        <taxon>Tsukamurella</taxon>
    </lineage>
</organism>
<dbReference type="Gene3D" id="1.10.260.40">
    <property type="entry name" value="lambda repressor-like DNA-binding domains"/>
    <property type="match status" value="1"/>
</dbReference>
<dbReference type="PANTHER" id="PTHR35010">
    <property type="entry name" value="BLL4672 PROTEIN-RELATED"/>
    <property type="match status" value="1"/>
</dbReference>
<dbReference type="Pfam" id="PF17765">
    <property type="entry name" value="MLTR_LBD"/>
    <property type="match status" value="1"/>
</dbReference>
<reference evidence="4" key="1">
    <citation type="journal article" date="2019" name="Int. J. Syst. Evol. Microbiol.">
        <title>The Global Catalogue of Microorganisms (GCM) 10K type strain sequencing project: providing services to taxonomists for standard genome sequencing and annotation.</title>
        <authorList>
            <consortium name="The Broad Institute Genomics Platform"/>
            <consortium name="The Broad Institute Genome Sequencing Center for Infectious Disease"/>
            <person name="Wu L."/>
            <person name="Ma J."/>
        </authorList>
    </citation>
    <scope>NUCLEOTIDE SEQUENCE [LARGE SCALE GENOMIC DNA]</scope>
    <source>
        <strain evidence="4">JCM 17688</strain>
    </source>
</reference>
<feature type="domain" description="HTH cro/C1-type" evidence="2">
    <location>
        <begin position="92"/>
        <end position="143"/>
    </location>
</feature>
<feature type="region of interest" description="Disordered" evidence="1">
    <location>
        <begin position="1"/>
        <end position="45"/>
    </location>
</feature>
<dbReference type="InterPro" id="IPR041413">
    <property type="entry name" value="MLTR_LBD"/>
</dbReference>
<dbReference type="Gene3D" id="3.30.450.180">
    <property type="match status" value="1"/>
</dbReference>